<protein>
    <submittedName>
        <fullName evidence="2">Uncharacterized protein</fullName>
    </submittedName>
</protein>
<keyword evidence="1" id="KW-1133">Transmembrane helix</keyword>
<keyword evidence="3" id="KW-1185">Reference proteome</keyword>
<proteinExistence type="predicted"/>
<keyword evidence="1" id="KW-0472">Membrane</keyword>
<accession>A0A239GS80</accession>
<evidence type="ECO:0000256" key="1">
    <source>
        <dbReference type="SAM" id="Phobius"/>
    </source>
</evidence>
<dbReference type="Proteomes" id="UP000198327">
    <property type="component" value="Unassembled WGS sequence"/>
</dbReference>
<sequence length="176" mass="17985">MVFRMAHRPDARARIRGAFVGAASGTLSIAAHGVGGGAMMPSESALVLLVVVSAALGGAVAMLGGRLSMVAVLALGQVSGHTVLTIASEHHHGTSITPSMLTAHAVATVVCALLIHAALLGYGRAVSILRRIVPVLCLVLPVEDARPRERTEYRPDVVLRLPVSSGVGTRGPPVAA</sequence>
<dbReference type="AlphaFoldDB" id="A0A239GS80"/>
<feature type="transmembrane region" description="Helical" evidence="1">
    <location>
        <begin position="70"/>
        <end position="88"/>
    </location>
</feature>
<gene>
    <name evidence="2" type="ORF">SAMN05421642_104382</name>
</gene>
<evidence type="ECO:0000313" key="2">
    <source>
        <dbReference type="EMBL" id="SNS72069.1"/>
    </source>
</evidence>
<keyword evidence="1" id="KW-0812">Transmembrane</keyword>
<evidence type="ECO:0000313" key="3">
    <source>
        <dbReference type="Proteomes" id="UP000198327"/>
    </source>
</evidence>
<organism evidence="2 3">
    <name type="scientific">Rhodococcoides kyotonense</name>
    <dbReference type="NCBI Taxonomy" id="398843"/>
    <lineage>
        <taxon>Bacteria</taxon>
        <taxon>Bacillati</taxon>
        <taxon>Actinomycetota</taxon>
        <taxon>Actinomycetes</taxon>
        <taxon>Mycobacteriales</taxon>
        <taxon>Nocardiaceae</taxon>
        <taxon>Rhodococcoides</taxon>
    </lineage>
</organism>
<name>A0A239GS80_9NOCA</name>
<reference evidence="3" key="1">
    <citation type="submission" date="2017-06" db="EMBL/GenBank/DDBJ databases">
        <authorList>
            <person name="Varghese N."/>
            <person name="Submissions S."/>
        </authorList>
    </citation>
    <scope>NUCLEOTIDE SEQUENCE [LARGE SCALE GENOMIC DNA]</scope>
    <source>
        <strain evidence="3">JCM 23211</strain>
    </source>
</reference>
<dbReference type="STRING" id="398843.A3K89_18795"/>
<feature type="transmembrane region" description="Helical" evidence="1">
    <location>
        <begin position="100"/>
        <end position="122"/>
    </location>
</feature>
<dbReference type="EMBL" id="FZOW01000004">
    <property type="protein sequence ID" value="SNS72069.1"/>
    <property type="molecule type" value="Genomic_DNA"/>
</dbReference>
<feature type="transmembrane region" description="Helical" evidence="1">
    <location>
        <begin position="46"/>
        <end position="63"/>
    </location>
</feature>